<comment type="caution">
    <text evidence="1">The sequence shown here is derived from an EMBL/GenBank/DDBJ whole genome shotgun (WGS) entry which is preliminary data.</text>
</comment>
<accession>A0A4Q1B9N2</accession>
<organism evidence="1 2">
    <name type="scientific">Tremella mesenterica</name>
    <name type="common">Jelly fungus</name>
    <dbReference type="NCBI Taxonomy" id="5217"/>
    <lineage>
        <taxon>Eukaryota</taxon>
        <taxon>Fungi</taxon>
        <taxon>Dikarya</taxon>
        <taxon>Basidiomycota</taxon>
        <taxon>Agaricomycotina</taxon>
        <taxon>Tremellomycetes</taxon>
        <taxon>Tremellales</taxon>
        <taxon>Tremellaceae</taxon>
        <taxon>Tremella</taxon>
    </lineage>
</organism>
<keyword evidence="2" id="KW-1185">Reference proteome</keyword>
<dbReference type="InParanoid" id="A0A4Q1B9N2"/>
<dbReference type="Proteomes" id="UP000289152">
    <property type="component" value="Unassembled WGS sequence"/>
</dbReference>
<gene>
    <name evidence="1" type="ORF">M231_08086</name>
</gene>
<proteinExistence type="predicted"/>
<reference evidence="1 2" key="1">
    <citation type="submission" date="2016-06" db="EMBL/GenBank/DDBJ databases">
        <title>Evolution of pathogenesis and genome organization in the Tremellales.</title>
        <authorList>
            <person name="Cuomo C."/>
            <person name="Litvintseva A."/>
            <person name="Heitman J."/>
            <person name="Chen Y."/>
            <person name="Sun S."/>
            <person name="Springer D."/>
            <person name="Dromer F."/>
            <person name="Young S."/>
            <person name="Zeng Q."/>
            <person name="Chapman S."/>
            <person name="Gujja S."/>
            <person name="Saif S."/>
            <person name="Birren B."/>
        </authorList>
    </citation>
    <scope>NUCLEOTIDE SEQUENCE [LARGE SCALE GENOMIC DNA]</scope>
    <source>
        <strain evidence="1 2">ATCC 28783</strain>
    </source>
</reference>
<protein>
    <submittedName>
        <fullName evidence="1">Uncharacterized protein</fullName>
    </submittedName>
</protein>
<dbReference type="EMBL" id="SDIL01000237">
    <property type="protein sequence ID" value="RXK34657.1"/>
    <property type="molecule type" value="Genomic_DNA"/>
</dbReference>
<evidence type="ECO:0000313" key="2">
    <source>
        <dbReference type="Proteomes" id="UP000289152"/>
    </source>
</evidence>
<sequence>MPLIYQTSALRARTSSSTVASSALGQGFNPAFQVSSSRSVCPPTDNRYSASEHLTPGAGLASSDGTASLTDSTAALLSNSKMTFEFTLWNDSHGHIRVDSEGPRQFLDVGHGLATAAVHYLVKERKMFTEKQLETEVYLLLKNFLPQAGVSVVDKRVGQSPDAESQTL</sequence>
<dbReference type="AlphaFoldDB" id="A0A4Q1B9N2"/>
<name>A0A4Q1B9N2_TREME</name>
<evidence type="ECO:0000313" key="1">
    <source>
        <dbReference type="EMBL" id="RXK34657.1"/>
    </source>
</evidence>